<name>A0AC35TLJ4_9BILA</name>
<reference evidence="2" key="1">
    <citation type="submission" date="2016-11" db="UniProtKB">
        <authorList>
            <consortium name="WormBaseParasite"/>
        </authorList>
    </citation>
    <scope>IDENTIFICATION</scope>
    <source>
        <strain evidence="2">KR3021</strain>
    </source>
</reference>
<evidence type="ECO:0000313" key="2">
    <source>
        <dbReference type="WBParaSite" id="RSKR_0000189500.1"/>
    </source>
</evidence>
<protein>
    <submittedName>
        <fullName evidence="2">RING-type domain-containing protein</fullName>
    </submittedName>
</protein>
<evidence type="ECO:0000313" key="1">
    <source>
        <dbReference type="Proteomes" id="UP000095286"/>
    </source>
</evidence>
<dbReference type="WBParaSite" id="RSKR_0000189500.1">
    <property type="protein sequence ID" value="RSKR_0000189500.1"/>
    <property type="gene ID" value="RSKR_0000189500"/>
</dbReference>
<sequence length="1281" mass="146636">MGQRIARHLMFSGVKQYHQRSHQVAINKWQRALRRLKDDEDRFITLGYLAQAFCDLCDFGQMLHYALLQMELANSRQDDVMKSEAFLNLSKAYEKLSDFPKAISYGKASLQHSSMDPRTPGYANLSIAISYISSSQFQSALNSFEQAMNVANQTCDKLLELQVCIGLGSLFTILKDIGKALLFLQNSLQILQSITVDHLHAKYKCVILYHLSVVLKIKGNLVDAKEACEEGLRLASETNNRAIYGRCLCSMADIYRELGETEAMETITKSWARYEAAFRLMNKINDRMGEVLVLSSMAKSASENKSHYTGQCECQAIQLNRKCLEITKAIGCKHAMMKCHLRLQELYQQLADEDSEEICKKSATALIQEMELFCNFCGQRYGTTDESLRALRCSHIFHEKCLHLFLSQQPEQNCPKCHSKAILSDNISIQRNLEAAAITAEIKNNYNLSQFMKQKRSNGVLDDTAVNFGSNKPIKPLPPVRSHHQILDELPPVPNDLLFNCKAHTLPETSKFSLSSTQHVPPHCMAKKYYEPEVVTNTITTNSACFDYGSARKYGISIGDLPECVVFLNSTNNDTSILLPKADDDEEEKKELFSLVESILGAPEETKTVEQITKTSRLEELKMDPKLLENYTSIIINFERICHNYGDFYWFNTTEDANNLKINNDSIICDPYKLELQPSEDTMKDFETKLNKIVLNYILKTDLFNYGFKRGNITTIGKLKEELGEKDENMGVIIEKLHEALRLNKLIRRKREIESSKGETKAEESNLEPVIDLDDKDDDRWIEKIKKETNKIDEEREVWVEINNIGNANSILKMYSPIAAAALNLSIDDELFEKHKEVVLYLTGICEPFHPLITEEASSEGVDSDQSIGVNITALIENGVDLSELAKTLKDDVAVDQILTRTHLINKTLGGSYVKPLLVKSYYDLYSAPIVFPGSAVEVRFGIYIESMSNFQTTTMDYDMDIYLIMAWRDIRLKNNYSSPILVKEEDILEQLWRPDPFFSNAKEAEYHEVTFLNFLMRIFSDGLILYETRIKLKPACNLVLCKYPHDQQICDLKIKSFAYPVSTVRFEWFSEKQNAVDKNPEVKLPELYIDKYEPVLCNKTRKSGNFSCLRAVFLLKRDVGYHIAQTYVPTSLALMFSWVGVWLPEEFMEGRIGVAITVLLTLSTESAGAREHLPSVSYLKAIDLWFGYITGFVFVTLLQTLVVIGFEKKANNLRKDVRKREKSLNFDEAEQLLKKAQYYHRLARMSDNVCRVFYPVTFILFLMMYFFIYTEGRQDDCLTR</sequence>
<organism evidence="1 2">
    <name type="scientific">Rhabditophanes sp. KR3021</name>
    <dbReference type="NCBI Taxonomy" id="114890"/>
    <lineage>
        <taxon>Eukaryota</taxon>
        <taxon>Metazoa</taxon>
        <taxon>Ecdysozoa</taxon>
        <taxon>Nematoda</taxon>
        <taxon>Chromadorea</taxon>
        <taxon>Rhabditida</taxon>
        <taxon>Tylenchina</taxon>
        <taxon>Panagrolaimomorpha</taxon>
        <taxon>Strongyloidoidea</taxon>
        <taxon>Alloionematidae</taxon>
        <taxon>Rhabditophanes</taxon>
    </lineage>
</organism>
<accession>A0AC35TLJ4</accession>
<dbReference type="Proteomes" id="UP000095286">
    <property type="component" value="Unplaced"/>
</dbReference>
<proteinExistence type="predicted"/>